<sequence>MSSNHLALLLLVIGNLAASLSDVAVKLIEGGISPFQYMFLRQCFTLLLILPFYLKQKQGKKDLKQAPITLIRAHLILLGSGCMMVAITYLPLTTANAVFYAAPLLMLPLSVCLLKEHPSLSKILMTCFGFIGVLVVLRPTQFHWAAFFALGTAITLALFNILVRRLPSEQTVVTTLWWTTLFSLPLSALLATFYWHSITARELALVLISAACILSYNGLAVWAYKNAPAGDIAFAEYSGLVFVTIFGIYWFNEIPDLLNIIGMVMIIMPIILKNTISSHNRLAKKRYDRA</sequence>
<proteinExistence type="predicted"/>
<feature type="transmembrane region" description="Helical" evidence="1">
    <location>
        <begin position="75"/>
        <end position="92"/>
    </location>
</feature>
<feature type="transmembrane region" description="Helical" evidence="1">
    <location>
        <begin position="257"/>
        <end position="276"/>
    </location>
</feature>
<feature type="transmembrane region" description="Helical" evidence="1">
    <location>
        <begin position="144"/>
        <end position="163"/>
    </location>
</feature>
<dbReference type="SUPFAM" id="SSF103481">
    <property type="entry name" value="Multidrug resistance efflux transporter EmrE"/>
    <property type="match status" value="2"/>
</dbReference>
<evidence type="ECO:0000313" key="3">
    <source>
        <dbReference type="EMBL" id="GEM77023.1"/>
    </source>
</evidence>
<organism evidence="3 4">
    <name type="scientific">Vibrio sagamiensis NBRC 104589</name>
    <dbReference type="NCBI Taxonomy" id="1219064"/>
    <lineage>
        <taxon>Bacteria</taxon>
        <taxon>Pseudomonadati</taxon>
        <taxon>Pseudomonadota</taxon>
        <taxon>Gammaproteobacteria</taxon>
        <taxon>Vibrionales</taxon>
        <taxon>Vibrionaceae</taxon>
        <taxon>Vibrio</taxon>
    </lineage>
</organism>
<dbReference type="EMBL" id="BJXJ01000038">
    <property type="protein sequence ID" value="GEM77023.1"/>
    <property type="molecule type" value="Genomic_DNA"/>
</dbReference>
<feature type="transmembrane region" description="Helical" evidence="1">
    <location>
        <begin position="98"/>
        <end position="114"/>
    </location>
</feature>
<keyword evidence="1" id="KW-0812">Transmembrane</keyword>
<name>A0A511QI92_9VIBR</name>
<feature type="transmembrane region" description="Helical" evidence="1">
    <location>
        <begin position="175"/>
        <end position="197"/>
    </location>
</feature>
<feature type="domain" description="EamA" evidence="2">
    <location>
        <begin position="6"/>
        <end position="137"/>
    </location>
</feature>
<gene>
    <name evidence="3" type="ORF">VSA01S_31350</name>
</gene>
<feature type="transmembrane region" description="Helical" evidence="1">
    <location>
        <begin position="121"/>
        <end position="138"/>
    </location>
</feature>
<comment type="caution">
    <text evidence="3">The sequence shown here is derived from an EMBL/GenBank/DDBJ whole genome shotgun (WGS) entry which is preliminary data.</text>
</comment>
<feature type="domain" description="EamA" evidence="2">
    <location>
        <begin position="144"/>
        <end position="272"/>
    </location>
</feature>
<dbReference type="Gene3D" id="1.10.3730.20">
    <property type="match status" value="2"/>
</dbReference>
<keyword evidence="1" id="KW-0472">Membrane</keyword>
<dbReference type="Pfam" id="PF00892">
    <property type="entry name" value="EamA"/>
    <property type="match status" value="2"/>
</dbReference>
<keyword evidence="4" id="KW-1185">Reference proteome</keyword>
<evidence type="ECO:0000256" key="1">
    <source>
        <dbReference type="SAM" id="Phobius"/>
    </source>
</evidence>
<keyword evidence="1" id="KW-1133">Transmembrane helix</keyword>
<dbReference type="GO" id="GO:0016020">
    <property type="term" value="C:membrane"/>
    <property type="evidence" value="ECO:0007669"/>
    <property type="project" value="InterPro"/>
</dbReference>
<feature type="transmembrane region" description="Helical" evidence="1">
    <location>
        <begin position="203"/>
        <end position="222"/>
    </location>
</feature>
<dbReference type="Proteomes" id="UP000321922">
    <property type="component" value="Unassembled WGS sequence"/>
</dbReference>
<feature type="transmembrane region" description="Helical" evidence="1">
    <location>
        <begin position="234"/>
        <end position="251"/>
    </location>
</feature>
<dbReference type="OrthoDB" id="148351at2"/>
<evidence type="ECO:0000313" key="4">
    <source>
        <dbReference type="Proteomes" id="UP000321922"/>
    </source>
</evidence>
<dbReference type="PANTHER" id="PTHR22911">
    <property type="entry name" value="ACYL-MALONYL CONDENSING ENZYME-RELATED"/>
    <property type="match status" value="1"/>
</dbReference>
<evidence type="ECO:0000259" key="2">
    <source>
        <dbReference type="Pfam" id="PF00892"/>
    </source>
</evidence>
<dbReference type="AlphaFoldDB" id="A0A511QI92"/>
<accession>A0A511QI92</accession>
<dbReference type="InterPro" id="IPR037185">
    <property type="entry name" value="EmrE-like"/>
</dbReference>
<protein>
    <submittedName>
        <fullName evidence="3">Multidrug transporter</fullName>
    </submittedName>
</protein>
<dbReference type="PANTHER" id="PTHR22911:SF103">
    <property type="entry name" value="BLR2811 PROTEIN"/>
    <property type="match status" value="1"/>
</dbReference>
<dbReference type="RefSeq" id="WP_039980628.1">
    <property type="nucleotide sequence ID" value="NZ_BAOJ01000037.1"/>
</dbReference>
<feature type="transmembrane region" description="Helical" evidence="1">
    <location>
        <begin position="35"/>
        <end position="54"/>
    </location>
</feature>
<dbReference type="InterPro" id="IPR000620">
    <property type="entry name" value="EamA_dom"/>
</dbReference>
<reference evidence="3 4" key="1">
    <citation type="submission" date="2019-07" db="EMBL/GenBank/DDBJ databases">
        <title>Whole genome shotgun sequence of Vibrio sagamiensis NBRC 104589.</title>
        <authorList>
            <person name="Hosoyama A."/>
            <person name="Uohara A."/>
            <person name="Ohji S."/>
            <person name="Ichikawa N."/>
        </authorList>
    </citation>
    <scope>NUCLEOTIDE SEQUENCE [LARGE SCALE GENOMIC DNA]</scope>
    <source>
        <strain evidence="3 4">NBRC 104589</strain>
    </source>
</reference>